<evidence type="ECO:0000313" key="5">
    <source>
        <dbReference type="Proteomes" id="UP000694383"/>
    </source>
</evidence>
<dbReference type="InterPro" id="IPR043324">
    <property type="entry name" value="PH_PLEKHG1_G2_G3"/>
</dbReference>
<dbReference type="CDD" id="cd00160">
    <property type="entry name" value="RhoGEF"/>
    <property type="match status" value="1"/>
</dbReference>
<dbReference type="Gene3D" id="2.30.29.30">
    <property type="entry name" value="Pleckstrin-homology domain (PH domain)/Phosphotyrosine-binding domain (PTB)"/>
    <property type="match status" value="1"/>
</dbReference>
<dbReference type="Ensembl" id="ENSOSIT00000029872.1">
    <property type="protein sequence ID" value="ENSOSIP00000028341.1"/>
    <property type="gene ID" value="ENSOSIG00000014755.1"/>
</dbReference>
<evidence type="ECO:0000313" key="4">
    <source>
        <dbReference type="Ensembl" id="ENSOSIP00000028341.1"/>
    </source>
</evidence>
<evidence type="ECO:0000259" key="3">
    <source>
        <dbReference type="PROSITE" id="PS50010"/>
    </source>
</evidence>
<keyword evidence="1" id="KW-0597">Phosphoprotein</keyword>
<accession>A0A8C7YGP6</accession>
<dbReference type="Proteomes" id="UP000694383">
    <property type="component" value="Unplaced"/>
</dbReference>
<dbReference type="Pfam" id="PF22697">
    <property type="entry name" value="SOS1_NGEF_PH"/>
    <property type="match status" value="1"/>
</dbReference>
<dbReference type="CDD" id="cd13243">
    <property type="entry name" value="PH_PLEKHG1_G2_G3"/>
    <property type="match status" value="1"/>
</dbReference>
<dbReference type="PROSITE" id="PS50003">
    <property type="entry name" value="PH_DOMAIN"/>
    <property type="match status" value="1"/>
</dbReference>
<dbReference type="Gene3D" id="1.20.900.10">
    <property type="entry name" value="Dbl homology (DH) domain"/>
    <property type="match status" value="2"/>
</dbReference>
<sequence length="384" mass="44727">ERPVSLVAAGEIVHIPTSPVITDTMAPNPKLTYMDRVVMEIIETERMYVKDLRSIVEDYLAHIIDLGSLPIRPEQVCALFGNIEDIYEFNSEYFEIYTQYCNNYPNSVAALTDCMRCKILAKFFRDRQAVLKRSLPLGSYLLKPVQRILKYHLLLQEIAKHFDPDEEGYEVVQEAISTMTGVAWYINDMKRKHEHAVRVQEIQSLLINWKGPDLTTYGELVLEGTFHVLRAKNTRTLFLFEKMLLITKKRGEHYVYKTHILCSTLMLLDNAKDPLLFSVIHFKRPKQPHTVQAKTVEEKRLWSHHIKRLILENHNAIVPPKVNVMLPKPAKRTNRNSKGLYVLMFLFHNITFRKTKEAKFITSPSVIQLQSTNVVFLMDKCYLH</sequence>
<dbReference type="PANTHER" id="PTHR45924">
    <property type="entry name" value="FI17866P1"/>
    <property type="match status" value="1"/>
</dbReference>
<organism evidence="4 5">
    <name type="scientific">Oryzias sinensis</name>
    <name type="common">Chinese medaka</name>
    <dbReference type="NCBI Taxonomy" id="183150"/>
    <lineage>
        <taxon>Eukaryota</taxon>
        <taxon>Metazoa</taxon>
        <taxon>Chordata</taxon>
        <taxon>Craniata</taxon>
        <taxon>Vertebrata</taxon>
        <taxon>Euteleostomi</taxon>
        <taxon>Actinopterygii</taxon>
        <taxon>Neopterygii</taxon>
        <taxon>Teleostei</taxon>
        <taxon>Neoteleostei</taxon>
        <taxon>Acanthomorphata</taxon>
        <taxon>Ovalentaria</taxon>
        <taxon>Atherinomorphae</taxon>
        <taxon>Beloniformes</taxon>
        <taxon>Adrianichthyidae</taxon>
        <taxon>Oryziinae</taxon>
        <taxon>Oryzias</taxon>
    </lineage>
</organism>
<dbReference type="InterPro" id="IPR001849">
    <property type="entry name" value="PH_domain"/>
</dbReference>
<dbReference type="GeneTree" id="ENSGT00940000156521"/>
<evidence type="ECO:0000259" key="2">
    <source>
        <dbReference type="PROSITE" id="PS50003"/>
    </source>
</evidence>
<dbReference type="SUPFAM" id="SSF48065">
    <property type="entry name" value="DBL homology domain (DH-domain)"/>
    <property type="match status" value="1"/>
</dbReference>
<dbReference type="PROSITE" id="PS50010">
    <property type="entry name" value="DH_2"/>
    <property type="match status" value="1"/>
</dbReference>
<dbReference type="InterPro" id="IPR035899">
    <property type="entry name" value="DBL_dom_sf"/>
</dbReference>
<dbReference type="PANTHER" id="PTHR45924:SF4">
    <property type="entry name" value="PLECKSTRIN HOMOLOGY DOMAIN-CONTAINING FAMILY G MEMBER 3"/>
    <property type="match status" value="1"/>
</dbReference>
<dbReference type="InterPro" id="IPR011993">
    <property type="entry name" value="PH-like_dom_sf"/>
</dbReference>
<dbReference type="SMART" id="SM00325">
    <property type="entry name" value="RhoGEF"/>
    <property type="match status" value="1"/>
</dbReference>
<dbReference type="SMART" id="SM00233">
    <property type="entry name" value="PH"/>
    <property type="match status" value="1"/>
</dbReference>
<dbReference type="GO" id="GO:0005085">
    <property type="term" value="F:guanyl-nucleotide exchange factor activity"/>
    <property type="evidence" value="ECO:0007669"/>
    <property type="project" value="InterPro"/>
</dbReference>
<feature type="domain" description="PH" evidence="2">
    <location>
        <begin position="213"/>
        <end position="311"/>
    </location>
</feature>
<evidence type="ECO:0000256" key="1">
    <source>
        <dbReference type="ARBA" id="ARBA00022553"/>
    </source>
</evidence>
<reference evidence="4" key="2">
    <citation type="submission" date="2025-09" db="UniProtKB">
        <authorList>
            <consortium name="Ensembl"/>
        </authorList>
    </citation>
    <scope>IDENTIFICATION</scope>
</reference>
<dbReference type="InterPro" id="IPR000219">
    <property type="entry name" value="DH_dom"/>
</dbReference>
<evidence type="ECO:0008006" key="6">
    <source>
        <dbReference type="Google" id="ProtNLM"/>
    </source>
</evidence>
<name>A0A8C7YGP6_9TELE</name>
<dbReference type="InterPro" id="IPR055251">
    <property type="entry name" value="SOS1_NGEF_PH"/>
</dbReference>
<protein>
    <recommendedName>
        <fullName evidence="6">DH domain-containing protein</fullName>
    </recommendedName>
</protein>
<keyword evidence="5" id="KW-1185">Reference proteome</keyword>
<proteinExistence type="predicted"/>
<dbReference type="Pfam" id="PF00621">
    <property type="entry name" value="RhoGEF"/>
    <property type="match status" value="1"/>
</dbReference>
<reference evidence="4" key="1">
    <citation type="submission" date="2025-08" db="UniProtKB">
        <authorList>
            <consortium name="Ensembl"/>
        </authorList>
    </citation>
    <scope>IDENTIFICATION</scope>
</reference>
<feature type="domain" description="DH" evidence="3">
    <location>
        <begin position="33"/>
        <end position="189"/>
    </location>
</feature>
<dbReference type="GO" id="GO:2000114">
    <property type="term" value="P:regulation of establishment of cell polarity"/>
    <property type="evidence" value="ECO:0007669"/>
    <property type="project" value="TreeGrafter"/>
</dbReference>
<dbReference type="AlphaFoldDB" id="A0A8C7YGP6"/>
<dbReference type="GO" id="GO:0031267">
    <property type="term" value="F:small GTPase binding"/>
    <property type="evidence" value="ECO:0007669"/>
    <property type="project" value="TreeGrafter"/>
</dbReference>
<dbReference type="SUPFAM" id="SSF50729">
    <property type="entry name" value="PH domain-like"/>
    <property type="match status" value="1"/>
</dbReference>